<dbReference type="InterPro" id="IPR050222">
    <property type="entry name" value="MATE_MdtK"/>
</dbReference>
<evidence type="ECO:0000313" key="4">
    <source>
        <dbReference type="Proteomes" id="UP001500238"/>
    </source>
</evidence>
<dbReference type="RefSeq" id="WP_163957325.1">
    <property type="nucleotide sequence ID" value="NZ_BAAAES010000001.1"/>
</dbReference>
<dbReference type="Pfam" id="PF01554">
    <property type="entry name" value="MatE"/>
    <property type="match status" value="2"/>
</dbReference>
<proteinExistence type="predicted"/>
<dbReference type="Proteomes" id="UP001500238">
    <property type="component" value="Unassembled WGS sequence"/>
</dbReference>
<keyword evidence="2" id="KW-0472">Membrane</keyword>
<keyword evidence="2" id="KW-0812">Transmembrane</keyword>
<evidence type="ECO:0000313" key="3">
    <source>
        <dbReference type="EMBL" id="GAA0658501.1"/>
    </source>
</evidence>
<evidence type="ECO:0000256" key="1">
    <source>
        <dbReference type="ARBA" id="ARBA00022448"/>
    </source>
</evidence>
<feature type="transmembrane region" description="Helical" evidence="2">
    <location>
        <begin position="136"/>
        <end position="157"/>
    </location>
</feature>
<accession>A0ABN1HM39</accession>
<evidence type="ECO:0000256" key="2">
    <source>
        <dbReference type="SAM" id="Phobius"/>
    </source>
</evidence>
<keyword evidence="4" id="KW-1185">Reference proteome</keyword>
<keyword evidence="2" id="KW-1133">Transmembrane helix</keyword>
<feature type="transmembrane region" description="Helical" evidence="2">
    <location>
        <begin position="394"/>
        <end position="416"/>
    </location>
</feature>
<dbReference type="InterPro" id="IPR002528">
    <property type="entry name" value="MATE_fam"/>
</dbReference>
<feature type="transmembrane region" description="Helical" evidence="2">
    <location>
        <begin position="169"/>
        <end position="191"/>
    </location>
</feature>
<feature type="transmembrane region" description="Helical" evidence="2">
    <location>
        <begin position="370"/>
        <end position="387"/>
    </location>
</feature>
<comment type="caution">
    <text evidence="3">The sequence shown here is derived from an EMBL/GenBank/DDBJ whole genome shotgun (WGS) entry which is preliminary data.</text>
</comment>
<protein>
    <submittedName>
        <fullName evidence="3">MATE family efflux transporter</fullName>
    </submittedName>
</protein>
<feature type="transmembrane region" description="Helical" evidence="2">
    <location>
        <begin position="325"/>
        <end position="350"/>
    </location>
</feature>
<feature type="transmembrane region" description="Helical" evidence="2">
    <location>
        <begin position="283"/>
        <end position="304"/>
    </location>
</feature>
<reference evidence="3 4" key="1">
    <citation type="journal article" date="2019" name="Int. J. Syst. Evol. Microbiol.">
        <title>The Global Catalogue of Microorganisms (GCM) 10K type strain sequencing project: providing services to taxonomists for standard genome sequencing and annotation.</title>
        <authorList>
            <consortium name="The Broad Institute Genomics Platform"/>
            <consortium name="The Broad Institute Genome Sequencing Center for Infectious Disease"/>
            <person name="Wu L."/>
            <person name="Ma J."/>
        </authorList>
    </citation>
    <scope>NUCLEOTIDE SEQUENCE [LARGE SCALE GENOMIC DNA]</scope>
    <source>
        <strain evidence="3 4">JCM 14603</strain>
    </source>
</reference>
<dbReference type="PANTHER" id="PTHR43298">
    <property type="entry name" value="MULTIDRUG RESISTANCE PROTEIN NORM-RELATED"/>
    <property type="match status" value="1"/>
</dbReference>
<organism evidence="3 4">
    <name type="scientific">Sphingomonas insulae</name>
    <dbReference type="NCBI Taxonomy" id="424800"/>
    <lineage>
        <taxon>Bacteria</taxon>
        <taxon>Pseudomonadati</taxon>
        <taxon>Pseudomonadota</taxon>
        <taxon>Alphaproteobacteria</taxon>
        <taxon>Sphingomonadales</taxon>
        <taxon>Sphingomonadaceae</taxon>
        <taxon>Sphingomonas</taxon>
    </lineage>
</organism>
<name>A0ABN1HM39_9SPHN</name>
<feature type="transmembrane region" description="Helical" evidence="2">
    <location>
        <begin position="97"/>
        <end position="116"/>
    </location>
</feature>
<feature type="transmembrane region" description="Helical" evidence="2">
    <location>
        <begin position="15"/>
        <end position="34"/>
    </location>
</feature>
<feature type="transmembrane region" description="Helical" evidence="2">
    <location>
        <begin position="422"/>
        <end position="445"/>
    </location>
</feature>
<feature type="transmembrane region" description="Helical" evidence="2">
    <location>
        <begin position="243"/>
        <end position="271"/>
    </location>
</feature>
<sequence>MASAHPPLTTRAETLRLLALAWPVMLTSLNWTLLQVTDVMVVGLVSTEEVAALAASRALGFVGIVTGLAWLSGVLVMAARADGAGDLPRTGGVLREGLLLGLILGLAIGGIFLAFAEPLLASLGVAADRVDESARVVRAFAIAYPFQLVNVAAAFFLEGVSRPGRVTVVNLAVLPINALLAWALSAGHFGLPALGAVGAALATSIASLIGALGMVLSVVTLPQARERGILRRDRAAWLAVPRGAWTLAVFGMVPAVASGLELAGFSALIALSTQLGDAAAHGFQIVFSAHNVTFGVALGLGSAAGVRAGNAVGEGQPAAAVRRTLIAVGLSTAALGIGAGLLALGAADIVALFPATAEVHRIAASMLPRWAPFVVFDGIQVVLVYALRSLGDQVVAGVNSILAYFVVTGGIGWWLVHAGIGPTALVWASGAGMLAAAILHGARFAQISSRLLRRS</sequence>
<keyword evidence="1" id="KW-0813">Transport</keyword>
<feature type="transmembrane region" description="Helical" evidence="2">
    <location>
        <begin position="54"/>
        <end position="76"/>
    </location>
</feature>
<dbReference type="PANTHER" id="PTHR43298:SF2">
    <property type="entry name" value="FMN_FAD EXPORTER YEEO-RELATED"/>
    <property type="match status" value="1"/>
</dbReference>
<gene>
    <name evidence="3" type="ORF">GCM10009102_03530</name>
</gene>
<dbReference type="EMBL" id="BAAAES010000001">
    <property type="protein sequence ID" value="GAA0658501.1"/>
    <property type="molecule type" value="Genomic_DNA"/>
</dbReference>
<feature type="transmembrane region" description="Helical" evidence="2">
    <location>
        <begin position="197"/>
        <end position="222"/>
    </location>
</feature>